<organism evidence="2 3">
    <name type="scientific">Wuchereria bancrofti</name>
    <dbReference type="NCBI Taxonomy" id="6293"/>
    <lineage>
        <taxon>Eukaryota</taxon>
        <taxon>Metazoa</taxon>
        <taxon>Ecdysozoa</taxon>
        <taxon>Nematoda</taxon>
        <taxon>Chromadorea</taxon>
        <taxon>Rhabditida</taxon>
        <taxon>Spirurina</taxon>
        <taxon>Spiruromorpha</taxon>
        <taxon>Filarioidea</taxon>
        <taxon>Onchocercidae</taxon>
        <taxon>Wuchereria</taxon>
    </lineage>
</organism>
<evidence type="ECO:0000313" key="2">
    <source>
        <dbReference type="EMBL" id="EJW76585.1"/>
    </source>
</evidence>
<dbReference type="EMBL" id="ADBV01008870">
    <property type="protein sequence ID" value="EJW76585.1"/>
    <property type="molecule type" value="Genomic_DNA"/>
</dbReference>
<dbReference type="Gene3D" id="2.60.40.10">
    <property type="entry name" value="Immunoglobulins"/>
    <property type="match status" value="2"/>
</dbReference>
<dbReference type="InterPro" id="IPR036116">
    <property type="entry name" value="FN3_sf"/>
</dbReference>
<protein>
    <recommendedName>
        <fullName evidence="1">Fibronectin type-III domain-containing protein</fullName>
    </recommendedName>
</protein>
<dbReference type="InterPro" id="IPR003961">
    <property type="entry name" value="FN3_dom"/>
</dbReference>
<dbReference type="PROSITE" id="PS50853">
    <property type="entry name" value="FN3"/>
    <property type="match status" value="2"/>
</dbReference>
<comment type="caution">
    <text evidence="2">The sequence shown here is derived from an EMBL/GenBank/DDBJ whole genome shotgun (WGS) entry which is preliminary data.</text>
</comment>
<dbReference type="Pfam" id="PF00041">
    <property type="entry name" value="fn3"/>
    <property type="match status" value="1"/>
</dbReference>
<dbReference type="PANTHER" id="PTHR24099:SF11">
    <property type="entry name" value="FIBRONECTIN TYPE III DOMAIN-CONTAINING 3BA-RELATED"/>
    <property type="match status" value="1"/>
</dbReference>
<dbReference type="AlphaFoldDB" id="J9AQG9"/>
<dbReference type="Proteomes" id="UP000004810">
    <property type="component" value="Unassembled WGS sequence"/>
</dbReference>
<feature type="non-terminal residue" evidence="2">
    <location>
        <position position="1"/>
    </location>
</feature>
<accession>J9AQG9</accession>
<gene>
    <name evidence="2" type="ORF">WUBG_12508</name>
</gene>
<dbReference type="CDD" id="cd00063">
    <property type="entry name" value="FN3"/>
    <property type="match status" value="2"/>
</dbReference>
<sequence length="356" mass="40082">EQSQSGASANEEEEWERLTEMLSRMQSPQILRVAAKEADIAWQELDTSEASAPGGPFPQIDASEFTYDIVLFESVGRIVSIYRCEPDSGNRVRLCRLRPNTEYYVQLRASLEERGLQGNPSTAVKFRTLTTVPESPHPPRLVSRTHNSVIVSWRSAIDNGSPITCYRLELTSSGQREEENYETVYEGLAEQFKIKGLTPSTRYRVRLIATNSDGDSQPSAAIIVCTSALFHPPKQPHCPQLVSLSAKCIKLSWNTQPQHYYTEQSQSGASANEEEEWERLTEMLSRMQSPQILRVAAKEADIAWQELDTSEASAPGGPFPQIDASEFTYDIVLFESVGRIVSIYRLVLCHYFHINE</sequence>
<reference evidence="3" key="1">
    <citation type="submission" date="2012-08" db="EMBL/GenBank/DDBJ databases">
        <title>The Genome Sequence of Wuchereria bancrofti.</title>
        <authorList>
            <person name="Nutman T.B."/>
            <person name="Fink D.L."/>
            <person name="Russ C."/>
            <person name="Young S."/>
            <person name="Zeng Q."/>
            <person name="Koehrsen M."/>
            <person name="Alvarado L."/>
            <person name="Berlin A."/>
            <person name="Chapman S.B."/>
            <person name="Chen Z."/>
            <person name="Freedman E."/>
            <person name="Gellesch M."/>
            <person name="Goldberg J."/>
            <person name="Griggs A."/>
            <person name="Gujja S."/>
            <person name="Heilman E.R."/>
            <person name="Heiman D."/>
            <person name="Hepburn T."/>
            <person name="Howarth C."/>
            <person name="Jen D."/>
            <person name="Larson L."/>
            <person name="Lewis B."/>
            <person name="Mehta T."/>
            <person name="Park D."/>
            <person name="Pearson M."/>
            <person name="Roberts A."/>
            <person name="Saif S."/>
            <person name="Shea T."/>
            <person name="Shenoy N."/>
            <person name="Sisk P."/>
            <person name="Stolte C."/>
            <person name="Sykes S."/>
            <person name="Walk T."/>
            <person name="White J."/>
            <person name="Yandava C."/>
            <person name="Haas B."/>
            <person name="Henn M.R."/>
            <person name="Nusbaum C."/>
            <person name="Birren B."/>
        </authorList>
    </citation>
    <scope>NUCLEOTIDE SEQUENCE [LARGE SCALE GENOMIC DNA]</scope>
    <source>
        <strain evidence="3">NA</strain>
    </source>
</reference>
<dbReference type="InterPro" id="IPR050617">
    <property type="entry name" value="E3_ligase_FN3/SPRY"/>
</dbReference>
<name>J9AQG9_WUCBA</name>
<feature type="domain" description="Fibronectin type-III" evidence="1">
    <location>
        <begin position="135"/>
        <end position="229"/>
    </location>
</feature>
<evidence type="ECO:0000259" key="1">
    <source>
        <dbReference type="PROSITE" id="PS50853"/>
    </source>
</evidence>
<feature type="domain" description="Fibronectin type-III" evidence="1">
    <location>
        <begin position="24"/>
        <end position="134"/>
    </location>
</feature>
<evidence type="ECO:0000313" key="3">
    <source>
        <dbReference type="Proteomes" id="UP000004810"/>
    </source>
</evidence>
<proteinExistence type="predicted"/>
<dbReference type="SMART" id="SM00060">
    <property type="entry name" value="FN3"/>
    <property type="match status" value="2"/>
</dbReference>
<dbReference type="InterPro" id="IPR013783">
    <property type="entry name" value="Ig-like_fold"/>
</dbReference>
<dbReference type="PANTHER" id="PTHR24099">
    <property type="entry name" value="E3 UBIQUITIN-PROTEIN LIGASE TRIM36-RELATED"/>
    <property type="match status" value="1"/>
</dbReference>
<dbReference type="SUPFAM" id="SSF49265">
    <property type="entry name" value="Fibronectin type III"/>
    <property type="match status" value="1"/>
</dbReference>